<dbReference type="InterPro" id="IPR036378">
    <property type="entry name" value="FAS1_dom_sf"/>
</dbReference>
<sequence length="202" mass="22205">MRTIVTSTYALSLLLSTFIISCGPENQTGSDTTTVRTIAPELEEASTENKEDALTEAEKDKLKTITQFAATDSNLSSFSKAFKSSGLNKSLNSTGPYTFFIPSNEAFRSLHADTLQKLLKPENKQRLAKILNNHIVAGKLDTATLQHGSRINTLGREELEVTKQKNLVVINGARVQRSDIQSSNGVIHVIDKLMLSEPKEQL</sequence>
<evidence type="ECO:0000313" key="4">
    <source>
        <dbReference type="Proteomes" id="UP001476807"/>
    </source>
</evidence>
<dbReference type="SUPFAM" id="SSF82153">
    <property type="entry name" value="FAS1 domain"/>
    <property type="match status" value="1"/>
</dbReference>
<proteinExistence type="predicted"/>
<feature type="domain" description="FAS1" evidence="2">
    <location>
        <begin position="62"/>
        <end position="194"/>
    </location>
</feature>
<organism evidence="3 4">
    <name type="scientific">Pontibacter populi</name>
    <dbReference type="NCBI Taxonomy" id="890055"/>
    <lineage>
        <taxon>Bacteria</taxon>
        <taxon>Pseudomonadati</taxon>
        <taxon>Bacteroidota</taxon>
        <taxon>Cytophagia</taxon>
        <taxon>Cytophagales</taxon>
        <taxon>Hymenobacteraceae</taxon>
        <taxon>Pontibacter</taxon>
    </lineage>
</organism>
<keyword evidence="1" id="KW-0732">Signal</keyword>
<dbReference type="SMART" id="SM00554">
    <property type="entry name" value="FAS1"/>
    <property type="match status" value="1"/>
</dbReference>
<protein>
    <submittedName>
        <fullName evidence="3">Fasciclin domain-containing protein</fullName>
    </submittedName>
</protein>
<dbReference type="InterPro" id="IPR050904">
    <property type="entry name" value="Adhesion/Biosynth-related"/>
</dbReference>
<evidence type="ECO:0000256" key="1">
    <source>
        <dbReference type="SAM" id="SignalP"/>
    </source>
</evidence>
<name>A0ABV1RQ58_9BACT</name>
<accession>A0ABV1RQ58</accession>
<keyword evidence="4" id="KW-1185">Reference proteome</keyword>
<dbReference type="PROSITE" id="PS50213">
    <property type="entry name" value="FAS1"/>
    <property type="match status" value="1"/>
</dbReference>
<feature type="signal peptide" evidence="1">
    <location>
        <begin position="1"/>
        <end position="21"/>
    </location>
</feature>
<evidence type="ECO:0000259" key="2">
    <source>
        <dbReference type="PROSITE" id="PS50213"/>
    </source>
</evidence>
<dbReference type="EMBL" id="JBEOKT010000002">
    <property type="protein sequence ID" value="MER2996280.1"/>
    <property type="molecule type" value="Genomic_DNA"/>
</dbReference>
<reference evidence="3 4" key="1">
    <citation type="submission" date="2024-06" db="EMBL/GenBank/DDBJ databases">
        <title>Pontibacter populi HYL7-15.</title>
        <authorList>
            <person name="Kim M.K."/>
        </authorList>
    </citation>
    <scope>NUCLEOTIDE SEQUENCE [LARGE SCALE GENOMIC DNA]</scope>
    <source>
        <strain evidence="3 4">HYL7-15</strain>
    </source>
</reference>
<gene>
    <name evidence="3" type="ORF">ABS362_01905</name>
</gene>
<evidence type="ECO:0000313" key="3">
    <source>
        <dbReference type="EMBL" id="MER2996280.1"/>
    </source>
</evidence>
<dbReference type="Pfam" id="PF02469">
    <property type="entry name" value="Fasciclin"/>
    <property type="match status" value="1"/>
</dbReference>
<comment type="caution">
    <text evidence="3">The sequence shown here is derived from an EMBL/GenBank/DDBJ whole genome shotgun (WGS) entry which is preliminary data.</text>
</comment>
<dbReference type="Gene3D" id="2.30.180.10">
    <property type="entry name" value="FAS1 domain"/>
    <property type="match status" value="1"/>
</dbReference>
<dbReference type="Proteomes" id="UP001476807">
    <property type="component" value="Unassembled WGS sequence"/>
</dbReference>
<dbReference type="PANTHER" id="PTHR10900">
    <property type="entry name" value="PERIOSTIN-RELATED"/>
    <property type="match status" value="1"/>
</dbReference>
<dbReference type="PROSITE" id="PS51257">
    <property type="entry name" value="PROKAR_LIPOPROTEIN"/>
    <property type="match status" value="1"/>
</dbReference>
<feature type="chain" id="PRO_5046200154" evidence="1">
    <location>
        <begin position="22"/>
        <end position="202"/>
    </location>
</feature>
<dbReference type="InterPro" id="IPR000782">
    <property type="entry name" value="FAS1_domain"/>
</dbReference>
<dbReference type="PANTHER" id="PTHR10900:SF77">
    <property type="entry name" value="FI19380P1"/>
    <property type="match status" value="1"/>
</dbReference>